<feature type="transmembrane region" description="Helical" evidence="13">
    <location>
        <begin position="245"/>
        <end position="265"/>
    </location>
</feature>
<evidence type="ECO:0000256" key="8">
    <source>
        <dbReference type="ARBA" id="ARBA00023136"/>
    </source>
</evidence>
<evidence type="ECO:0000313" key="15">
    <source>
        <dbReference type="EMBL" id="KAG8584809.1"/>
    </source>
</evidence>
<accession>A0AAV7CTQ0</accession>
<dbReference type="EMBL" id="WNYA01000002">
    <property type="protein sequence ID" value="KAG8588500.1"/>
    <property type="molecule type" value="Genomic_DNA"/>
</dbReference>
<name>A0AAV7CTQ0_ENGPU</name>
<comment type="subcellular location">
    <subcellularLocation>
        <location evidence="1">Cell membrane</location>
        <topology evidence="1">Multi-pass membrane protein</topology>
    </subcellularLocation>
</comment>
<dbReference type="CDD" id="cd13954">
    <property type="entry name" value="7tmA_OR"/>
    <property type="match status" value="1"/>
</dbReference>
<dbReference type="GO" id="GO:0004984">
    <property type="term" value="F:olfactory receptor activity"/>
    <property type="evidence" value="ECO:0007669"/>
    <property type="project" value="InterPro"/>
</dbReference>
<keyword evidence="8 13" id="KW-0472">Membrane</keyword>
<feature type="domain" description="G-protein coupled receptors family 1 profile" evidence="14">
    <location>
        <begin position="13"/>
        <end position="263"/>
    </location>
</feature>
<keyword evidence="7" id="KW-0297">G-protein coupled receptor</keyword>
<feature type="transmembrane region" description="Helical" evidence="13">
    <location>
        <begin position="33"/>
        <end position="59"/>
    </location>
</feature>
<keyword evidence="10" id="KW-0675">Receptor</keyword>
<comment type="caution">
    <text evidence="16">The sequence shown here is derived from an EMBL/GenBank/DDBJ whole genome shotgun (WGS) entry which is preliminary data.</text>
</comment>
<dbReference type="InterPro" id="IPR050939">
    <property type="entry name" value="Olfactory_GPCR1"/>
</dbReference>
<dbReference type="InterPro" id="IPR017452">
    <property type="entry name" value="GPCR_Rhodpsn_7TM"/>
</dbReference>
<dbReference type="PROSITE" id="PS50262">
    <property type="entry name" value="G_PROTEIN_RECEP_F1_2"/>
    <property type="match status" value="1"/>
</dbReference>
<dbReference type="GO" id="GO:0004930">
    <property type="term" value="F:G protein-coupled receptor activity"/>
    <property type="evidence" value="ECO:0007669"/>
    <property type="project" value="UniProtKB-KW"/>
</dbReference>
<evidence type="ECO:0000259" key="14">
    <source>
        <dbReference type="PROSITE" id="PS50262"/>
    </source>
</evidence>
<keyword evidence="17" id="KW-1185">Reference proteome</keyword>
<dbReference type="PANTHER" id="PTHR24242:SF227">
    <property type="entry name" value="OLFACTORY RECEPTOR"/>
    <property type="match status" value="1"/>
</dbReference>
<evidence type="ECO:0000256" key="12">
    <source>
        <dbReference type="ARBA" id="ARBA00023224"/>
    </source>
</evidence>
<sequence length="286" mass="33127">MILLLIYFLTVSGNMSVSLLILADKHLIQTPMYLFISTLSFLETLYINVTVPFMLMCMWRGKVQIKFNHCLLQMYLLHSLGITENYLLNIMAYDRMVAICNPLRYHTVMTSKHCTILLSSCWLLGFTSPIIHLVSVLKLPFCGPNTINHVFCDLSPLLKLSCMDTSFTFILNFLISLCIISCTFFFVSVTYIRIIITILRMSCTYGRKKAFSTCASHLTTVLLFYGSLGFIYIRPKVEYSLEYDKLIAVNYSVLIPFLNPIIYSFRNKEIKNTFKKLLNRYKNFRA</sequence>
<dbReference type="SUPFAM" id="SSF81321">
    <property type="entry name" value="Family A G protein-coupled receptor-like"/>
    <property type="match status" value="1"/>
</dbReference>
<feature type="transmembrane region" description="Helical" evidence="13">
    <location>
        <begin position="167"/>
        <end position="189"/>
    </location>
</feature>
<feature type="transmembrane region" description="Helical" evidence="13">
    <location>
        <begin position="114"/>
        <end position="134"/>
    </location>
</feature>
<dbReference type="AlphaFoldDB" id="A0AAV7CTQ0"/>
<evidence type="ECO:0000256" key="3">
    <source>
        <dbReference type="ARBA" id="ARBA00022606"/>
    </source>
</evidence>
<evidence type="ECO:0000256" key="1">
    <source>
        <dbReference type="ARBA" id="ARBA00004651"/>
    </source>
</evidence>
<evidence type="ECO:0000256" key="9">
    <source>
        <dbReference type="ARBA" id="ARBA00023157"/>
    </source>
</evidence>
<evidence type="ECO:0000256" key="4">
    <source>
        <dbReference type="ARBA" id="ARBA00022692"/>
    </source>
</evidence>
<keyword evidence="11" id="KW-0325">Glycoprotein</keyword>
<dbReference type="GO" id="GO:0005886">
    <property type="term" value="C:plasma membrane"/>
    <property type="evidence" value="ECO:0007669"/>
    <property type="project" value="UniProtKB-SubCell"/>
</dbReference>
<dbReference type="Proteomes" id="UP000824782">
    <property type="component" value="Unassembled WGS sequence"/>
</dbReference>
<evidence type="ECO:0000313" key="17">
    <source>
        <dbReference type="Proteomes" id="UP000824782"/>
    </source>
</evidence>
<dbReference type="Gene3D" id="1.20.1070.10">
    <property type="entry name" value="Rhodopsin 7-helix transmembrane proteins"/>
    <property type="match status" value="1"/>
</dbReference>
<evidence type="ECO:0000256" key="13">
    <source>
        <dbReference type="SAM" id="Phobius"/>
    </source>
</evidence>
<dbReference type="PANTHER" id="PTHR24242">
    <property type="entry name" value="G-PROTEIN COUPLED RECEPTOR"/>
    <property type="match status" value="1"/>
</dbReference>
<organism evidence="16 17">
    <name type="scientific">Engystomops pustulosus</name>
    <name type="common">Tungara frog</name>
    <name type="synonym">Physalaemus pustulosus</name>
    <dbReference type="NCBI Taxonomy" id="76066"/>
    <lineage>
        <taxon>Eukaryota</taxon>
        <taxon>Metazoa</taxon>
        <taxon>Chordata</taxon>
        <taxon>Craniata</taxon>
        <taxon>Vertebrata</taxon>
        <taxon>Euteleostomi</taxon>
        <taxon>Amphibia</taxon>
        <taxon>Batrachia</taxon>
        <taxon>Anura</taxon>
        <taxon>Neobatrachia</taxon>
        <taxon>Hyloidea</taxon>
        <taxon>Leptodactylidae</taxon>
        <taxon>Leiuperinae</taxon>
        <taxon>Engystomops</taxon>
    </lineage>
</organism>
<keyword evidence="9" id="KW-1015">Disulfide bond</keyword>
<dbReference type="PRINTS" id="PR00245">
    <property type="entry name" value="OLFACTORYR"/>
</dbReference>
<dbReference type="FunFam" id="1.20.1070.10:FF:000001">
    <property type="entry name" value="Olfactory receptor"/>
    <property type="match status" value="1"/>
</dbReference>
<keyword evidence="3" id="KW-0716">Sensory transduction</keyword>
<keyword evidence="4 13" id="KW-0812">Transmembrane</keyword>
<reference evidence="16" key="1">
    <citation type="thesis" date="2020" institute="ProQuest LLC" country="789 East Eisenhower Parkway, Ann Arbor, MI, USA">
        <title>Comparative Genomics and Chromosome Evolution.</title>
        <authorList>
            <person name="Mudd A.B."/>
        </authorList>
    </citation>
    <scope>NUCLEOTIDE SEQUENCE</scope>
    <source>
        <strain evidence="16">237g6f4</strain>
        <tissue evidence="16">Blood</tissue>
    </source>
</reference>
<evidence type="ECO:0000256" key="7">
    <source>
        <dbReference type="ARBA" id="ARBA00023040"/>
    </source>
</evidence>
<keyword evidence="6 13" id="KW-1133">Transmembrane helix</keyword>
<evidence type="ECO:0000256" key="6">
    <source>
        <dbReference type="ARBA" id="ARBA00022989"/>
    </source>
</evidence>
<dbReference type="Pfam" id="PF13853">
    <property type="entry name" value="7tm_4"/>
    <property type="match status" value="1"/>
</dbReference>
<evidence type="ECO:0000256" key="2">
    <source>
        <dbReference type="ARBA" id="ARBA00022475"/>
    </source>
</evidence>
<dbReference type="EMBL" id="WNYA01000002">
    <property type="protein sequence ID" value="KAG8584809.1"/>
    <property type="molecule type" value="Genomic_DNA"/>
</dbReference>
<evidence type="ECO:0000256" key="5">
    <source>
        <dbReference type="ARBA" id="ARBA00022725"/>
    </source>
</evidence>
<evidence type="ECO:0000313" key="16">
    <source>
        <dbReference type="EMBL" id="KAG8588500.1"/>
    </source>
</evidence>
<dbReference type="InterPro" id="IPR000725">
    <property type="entry name" value="Olfact_rcpt"/>
</dbReference>
<evidence type="ECO:0000256" key="10">
    <source>
        <dbReference type="ARBA" id="ARBA00023170"/>
    </source>
</evidence>
<protein>
    <recommendedName>
        <fullName evidence="14">G-protein coupled receptors family 1 profile domain-containing protein</fullName>
    </recommendedName>
</protein>
<evidence type="ECO:0000256" key="11">
    <source>
        <dbReference type="ARBA" id="ARBA00023180"/>
    </source>
</evidence>
<proteinExistence type="predicted"/>
<feature type="transmembrane region" description="Helical" evidence="13">
    <location>
        <begin position="210"/>
        <end position="233"/>
    </location>
</feature>
<keyword evidence="12" id="KW-0807">Transducer</keyword>
<keyword evidence="2" id="KW-1003">Cell membrane</keyword>
<keyword evidence="5" id="KW-0552">Olfaction</keyword>
<gene>
    <name evidence="15" type="ORF">GDO81_004772</name>
    <name evidence="16" type="ORF">GDO81_006000</name>
</gene>